<dbReference type="AlphaFoldDB" id="A0A2I6SAA2"/>
<gene>
    <name evidence="3" type="ORF">C0099_15270</name>
</gene>
<keyword evidence="2" id="KW-0732">Signal</keyword>
<sequence length="178" mass="19390">MKPILMLPLAALAGAALANPLPPDLPTPRAGLWEMQTRMVDMGGMSMNMESCMDGSIEDLMRHPEAEKAECTDMKVDYSGNRLRASATCTIEGSKAQIVSDFTGNFETAYRGEIRSTFTPPLHGMKQSTAQVESRWVAPKCHPGQRPGDTRMKGGVNIPGMGNIDLDSMMKNMPGMNR</sequence>
<dbReference type="EMBL" id="CP025682">
    <property type="protein sequence ID" value="AUN96179.1"/>
    <property type="molecule type" value="Genomic_DNA"/>
</dbReference>
<dbReference type="Pfam" id="PF12276">
    <property type="entry name" value="DUF3617"/>
    <property type="match status" value="1"/>
</dbReference>
<evidence type="ECO:0000256" key="2">
    <source>
        <dbReference type="SAM" id="SignalP"/>
    </source>
</evidence>
<keyword evidence="4" id="KW-1185">Reference proteome</keyword>
<dbReference type="InterPro" id="IPR022061">
    <property type="entry name" value="DUF3617"/>
</dbReference>
<proteinExistence type="predicted"/>
<organism evidence="3 4">
    <name type="scientific">Pseudazoarcus pumilus</name>
    <dbReference type="NCBI Taxonomy" id="2067960"/>
    <lineage>
        <taxon>Bacteria</taxon>
        <taxon>Pseudomonadati</taxon>
        <taxon>Pseudomonadota</taxon>
        <taxon>Betaproteobacteria</taxon>
        <taxon>Rhodocyclales</taxon>
        <taxon>Zoogloeaceae</taxon>
        <taxon>Pseudazoarcus</taxon>
    </lineage>
</organism>
<dbReference type="KEGG" id="atw:C0099_15270"/>
<evidence type="ECO:0008006" key="5">
    <source>
        <dbReference type="Google" id="ProtNLM"/>
    </source>
</evidence>
<feature type="signal peptide" evidence="2">
    <location>
        <begin position="1"/>
        <end position="18"/>
    </location>
</feature>
<protein>
    <recommendedName>
        <fullName evidence="5">DUF3617 domain-containing protein</fullName>
    </recommendedName>
</protein>
<evidence type="ECO:0000313" key="4">
    <source>
        <dbReference type="Proteomes" id="UP000242205"/>
    </source>
</evidence>
<name>A0A2I6SAA2_9RHOO</name>
<evidence type="ECO:0000313" key="3">
    <source>
        <dbReference type="EMBL" id="AUN96179.1"/>
    </source>
</evidence>
<feature type="chain" id="PRO_5014440292" description="DUF3617 domain-containing protein" evidence="2">
    <location>
        <begin position="19"/>
        <end position="178"/>
    </location>
</feature>
<reference evidence="3 4" key="1">
    <citation type="submission" date="2018-01" db="EMBL/GenBank/DDBJ databases">
        <authorList>
            <person name="Fu G.-Y."/>
        </authorList>
    </citation>
    <scope>NUCLEOTIDE SEQUENCE [LARGE SCALE GENOMIC DNA]</scope>
    <source>
        <strain evidence="3 4">SY39</strain>
    </source>
</reference>
<evidence type="ECO:0000256" key="1">
    <source>
        <dbReference type="SAM" id="MobiDB-lite"/>
    </source>
</evidence>
<accession>A0A2I6SAA2</accession>
<dbReference type="RefSeq" id="WP_102248221.1">
    <property type="nucleotide sequence ID" value="NZ_CP025682.1"/>
</dbReference>
<dbReference type="OrthoDB" id="9181580at2"/>
<dbReference type="Proteomes" id="UP000242205">
    <property type="component" value="Chromosome"/>
</dbReference>
<feature type="region of interest" description="Disordered" evidence="1">
    <location>
        <begin position="139"/>
        <end position="178"/>
    </location>
</feature>